<dbReference type="SUPFAM" id="SSF69304">
    <property type="entry name" value="Tricorn protease N-terminal domain"/>
    <property type="match status" value="1"/>
</dbReference>
<evidence type="ECO:0000313" key="3">
    <source>
        <dbReference type="EMBL" id="NBC42174.1"/>
    </source>
</evidence>
<keyword evidence="2" id="KW-0732">Signal</keyword>
<feature type="chain" id="PRO_5030714837" description="Hyalin" evidence="2">
    <location>
        <begin position="20"/>
        <end position="911"/>
    </location>
</feature>
<dbReference type="PROSITE" id="PS51257">
    <property type="entry name" value="PROKAR_LIPOPROTEIN"/>
    <property type="match status" value="1"/>
</dbReference>
<keyword evidence="4" id="KW-1185">Reference proteome</keyword>
<dbReference type="SUPFAM" id="SSF63829">
    <property type="entry name" value="Calcium-dependent phosphotriesterase"/>
    <property type="match status" value="1"/>
</dbReference>
<reference evidence="3 4" key="1">
    <citation type="submission" date="2020-01" db="EMBL/GenBank/DDBJ databases">
        <title>The draft genome sequence of Corallococcus exiguus DSM 14696.</title>
        <authorList>
            <person name="Zhang X."/>
            <person name="Zhu H."/>
        </authorList>
    </citation>
    <scope>NUCLEOTIDE SEQUENCE [LARGE SCALE GENOMIC DNA]</scope>
    <source>
        <strain evidence="3 4">DSM 14696</strain>
    </source>
</reference>
<sequence>MTLKSVKLLLAGVLALGMACGGKSTPEGPRDAYPVWDGQTGDRPGKRTSAPRDLMDLGTTLLFTQDDGVHGRELWTTDGSAQGTAMMVDLLPGLPGSEPDTFTRADDGSVYFVARTTYASDTAIPRGADTFALFRTRGTAESTTLLLALPHRPGFLVTASGGVYLSAPDFTDSGEDAASLWFSDGTPGGSRKVALPPDARLSLKDSSAATLGNAVLVTARTSVGGWQLVRADGTMEGTRRLALLPPYGNVETPRRLTTLGGQVLFWAQALGGLSRRVLWHSDGTEEGTVPFADIAPDRDQDSFFVRDGMAFFSGEDPLTGSEPWRTDGTTQGTALIADLIPGTAGSHPTTFTRQGFYVYFTARTEVGTRLFRTLGAEENTTRVNVWDDGAQQTPQPTGGRMVATVDALFFLATTQADTSLRLWRVGATTAGATAVSGPLSVPMSLEIPARGVLYLSSLEDGLWTHNGMTGPATQVVPPSPLPADSWEGATEAVDLGGTLYFTQRDPTRMDTWRLWKSDGTAAGTVQAKTPVAGEFNHVQLSPEMLTVVNGQLLFAAMSPELQVPYSLWSYDPASGNATRLVTSLGRWVTATDPLLFTSHPVKVGRQAYFMVAGKDGGSPDELWKTDGTEAGTVRLKAGLAPYFATNFMPVGSRLFFAVNKSATRAELWTSDGTEAGTVRLTAPEFTSLIFGGAAMGDRLFFWTGQGSETLVLWKSDGTPEGTVPVGAMPGAQPTPADPGVALGDALYFPCGFGQGVPQLCRTDGQVMNAMTGTFGPEGTPLRPNHLTVQDGHLLFWAATPTNGYALWRAEPGGAPTLLMQARAGMSAVATPGPLVRSRPGGPFLFAASDGTSGLELWKTDGTPGGTVRAADIAPGLLSSAPGWPMVPSGDRVYFPAWTPTEGRELWALPLP</sequence>
<comment type="caution">
    <text evidence="3">The sequence shown here is derived from an EMBL/GenBank/DDBJ whole genome shotgun (WGS) entry which is preliminary data.</text>
</comment>
<dbReference type="Proteomes" id="UP000537825">
    <property type="component" value="Unassembled WGS sequence"/>
</dbReference>
<evidence type="ECO:0000313" key="4">
    <source>
        <dbReference type="Proteomes" id="UP000537825"/>
    </source>
</evidence>
<feature type="region of interest" description="Disordered" evidence="1">
    <location>
        <begin position="23"/>
        <end position="50"/>
    </location>
</feature>
<gene>
    <name evidence="3" type="ORF">GTZ93_20435</name>
</gene>
<proteinExistence type="predicted"/>
<evidence type="ECO:0000256" key="2">
    <source>
        <dbReference type="SAM" id="SignalP"/>
    </source>
</evidence>
<feature type="signal peptide" evidence="2">
    <location>
        <begin position="1"/>
        <end position="19"/>
    </location>
</feature>
<evidence type="ECO:0000256" key="1">
    <source>
        <dbReference type="SAM" id="MobiDB-lite"/>
    </source>
</evidence>
<organism evidence="3 4">
    <name type="scientific">Corallococcus exiguus</name>
    <dbReference type="NCBI Taxonomy" id="83462"/>
    <lineage>
        <taxon>Bacteria</taxon>
        <taxon>Pseudomonadati</taxon>
        <taxon>Myxococcota</taxon>
        <taxon>Myxococcia</taxon>
        <taxon>Myxococcales</taxon>
        <taxon>Cystobacterineae</taxon>
        <taxon>Myxococcaceae</taxon>
        <taxon>Corallococcus</taxon>
    </lineage>
</organism>
<dbReference type="EMBL" id="JAAAPK010000005">
    <property type="protein sequence ID" value="NBC42174.1"/>
    <property type="molecule type" value="Genomic_DNA"/>
</dbReference>
<accession>A0A7X4YB10</accession>
<name>A0A7X4YB10_9BACT</name>
<dbReference type="RefSeq" id="WP_139916568.1">
    <property type="nucleotide sequence ID" value="NZ_CBCSLE010000018.1"/>
</dbReference>
<protein>
    <recommendedName>
        <fullName evidence="5">Hyalin</fullName>
    </recommendedName>
</protein>
<dbReference type="AlphaFoldDB" id="A0A7X4YB10"/>
<evidence type="ECO:0008006" key="5">
    <source>
        <dbReference type="Google" id="ProtNLM"/>
    </source>
</evidence>